<dbReference type="InterPro" id="IPR007110">
    <property type="entry name" value="Ig-like_dom"/>
</dbReference>
<evidence type="ECO:0000313" key="3">
    <source>
        <dbReference type="Proteomes" id="UP001652740"/>
    </source>
</evidence>
<keyword evidence="1" id="KW-0812">Transmembrane</keyword>
<keyword evidence="1" id="KW-1133">Transmembrane helix</keyword>
<dbReference type="GeneID" id="113509157"/>
<dbReference type="InterPro" id="IPR003599">
    <property type="entry name" value="Ig_sub"/>
</dbReference>
<keyword evidence="3" id="KW-1185">Reference proteome</keyword>
<dbReference type="AlphaFoldDB" id="A0A6J1W6P0"/>
<evidence type="ECO:0000256" key="1">
    <source>
        <dbReference type="SAM" id="Phobius"/>
    </source>
</evidence>
<dbReference type="InterPro" id="IPR036179">
    <property type="entry name" value="Ig-like_dom_sf"/>
</dbReference>
<evidence type="ECO:0000313" key="4">
    <source>
        <dbReference type="RefSeq" id="XP_026748271.2"/>
    </source>
</evidence>
<dbReference type="SMART" id="SM00409">
    <property type="entry name" value="IG"/>
    <property type="match status" value="1"/>
</dbReference>
<keyword evidence="1" id="KW-0472">Membrane</keyword>
<dbReference type="RefSeq" id="XP_026748271.2">
    <property type="nucleotide sequence ID" value="XM_026892470.3"/>
</dbReference>
<reference evidence="4" key="1">
    <citation type="submission" date="2025-08" db="UniProtKB">
        <authorList>
            <consortium name="RefSeq"/>
        </authorList>
    </citation>
    <scope>IDENTIFICATION</scope>
    <source>
        <tissue evidence="4">Whole larvae</tissue>
    </source>
</reference>
<feature type="transmembrane region" description="Helical" evidence="1">
    <location>
        <begin position="150"/>
        <end position="170"/>
    </location>
</feature>
<dbReference type="Proteomes" id="UP001652740">
    <property type="component" value="Unplaced"/>
</dbReference>
<dbReference type="SUPFAM" id="SSF48726">
    <property type="entry name" value="Immunoglobulin"/>
    <property type="match status" value="1"/>
</dbReference>
<organism evidence="3 4">
    <name type="scientific">Galleria mellonella</name>
    <name type="common">Greater wax moth</name>
    <dbReference type="NCBI Taxonomy" id="7137"/>
    <lineage>
        <taxon>Eukaryota</taxon>
        <taxon>Metazoa</taxon>
        <taxon>Ecdysozoa</taxon>
        <taxon>Arthropoda</taxon>
        <taxon>Hexapoda</taxon>
        <taxon>Insecta</taxon>
        <taxon>Pterygota</taxon>
        <taxon>Neoptera</taxon>
        <taxon>Endopterygota</taxon>
        <taxon>Lepidoptera</taxon>
        <taxon>Glossata</taxon>
        <taxon>Ditrysia</taxon>
        <taxon>Pyraloidea</taxon>
        <taxon>Pyralidae</taxon>
        <taxon>Galleriinae</taxon>
        <taxon>Galleria</taxon>
    </lineage>
</organism>
<dbReference type="KEGG" id="gmw:113509157"/>
<dbReference type="PROSITE" id="PS50835">
    <property type="entry name" value="IG_LIKE"/>
    <property type="match status" value="1"/>
</dbReference>
<name>A0A6J1W6P0_GALME</name>
<gene>
    <name evidence="4" type="primary">LOC113509157</name>
</gene>
<proteinExistence type="predicted"/>
<protein>
    <submittedName>
        <fullName evidence="4">Uncharacterized protein LOC113509157 isoform X1</fullName>
    </submittedName>
</protein>
<dbReference type="InterPro" id="IPR013783">
    <property type="entry name" value="Ig-like_fold"/>
</dbReference>
<dbReference type="Pfam" id="PF13927">
    <property type="entry name" value="Ig_3"/>
    <property type="match status" value="1"/>
</dbReference>
<feature type="domain" description="Ig-like" evidence="2">
    <location>
        <begin position="39"/>
        <end position="134"/>
    </location>
</feature>
<dbReference type="Gene3D" id="2.60.40.10">
    <property type="entry name" value="Immunoglobulins"/>
    <property type="match status" value="1"/>
</dbReference>
<evidence type="ECO:0000259" key="2">
    <source>
        <dbReference type="PROSITE" id="PS50835"/>
    </source>
</evidence>
<sequence length="248" mass="27718">MAILHRALFTWFIFLVFLILLCLRLESRTHWNWFIVFIPIAAEIKNSGVTKVSAGDTAVLKCISNDYKHNFMFWLIDQTKIIGPGNEYDKNKYSYEVLSGNLKIHAVTPDEAGYYKCISKDISGSGGITVGEVEMVVGGAKFSASEAVKLIAMVVSIIIIIACAVIYFRLRKEWSKYDGRTAVPVDDTEDGDEIYNQTTTTINQPVAGPSRNPSSEQLLYGIDNQGLDTDFNSVFENIQIKSPQRSLI</sequence>
<dbReference type="InParanoid" id="A0A6J1W6P0"/>
<accession>A0A6J1W6P0</accession>